<organism evidence="1 2">
    <name type="scientific">Necator americanus</name>
    <name type="common">Human hookworm</name>
    <dbReference type="NCBI Taxonomy" id="51031"/>
    <lineage>
        <taxon>Eukaryota</taxon>
        <taxon>Metazoa</taxon>
        <taxon>Ecdysozoa</taxon>
        <taxon>Nematoda</taxon>
        <taxon>Chromadorea</taxon>
        <taxon>Rhabditida</taxon>
        <taxon>Rhabditina</taxon>
        <taxon>Rhabditomorpha</taxon>
        <taxon>Strongyloidea</taxon>
        <taxon>Ancylostomatidae</taxon>
        <taxon>Bunostominae</taxon>
        <taxon>Necator</taxon>
    </lineage>
</organism>
<name>A0ABR1E0P5_NECAM</name>
<evidence type="ECO:0000313" key="1">
    <source>
        <dbReference type="EMBL" id="KAK6756267.1"/>
    </source>
</evidence>
<accession>A0ABR1E0P5</accession>
<evidence type="ECO:0000313" key="2">
    <source>
        <dbReference type="Proteomes" id="UP001303046"/>
    </source>
</evidence>
<reference evidence="1 2" key="1">
    <citation type="submission" date="2023-08" db="EMBL/GenBank/DDBJ databases">
        <title>A Necator americanus chromosomal reference genome.</title>
        <authorList>
            <person name="Ilik V."/>
            <person name="Petrzelkova K.J."/>
            <person name="Pardy F."/>
            <person name="Fuh T."/>
            <person name="Niatou-Singa F.S."/>
            <person name="Gouil Q."/>
            <person name="Baker L."/>
            <person name="Ritchie M.E."/>
            <person name="Jex A.R."/>
            <person name="Gazzola D."/>
            <person name="Li H."/>
            <person name="Toshio Fujiwara R."/>
            <person name="Zhan B."/>
            <person name="Aroian R.V."/>
            <person name="Pafco B."/>
            <person name="Schwarz E.M."/>
        </authorList>
    </citation>
    <scope>NUCLEOTIDE SEQUENCE [LARGE SCALE GENOMIC DNA]</scope>
    <source>
        <strain evidence="1 2">Aroian</strain>
        <tissue evidence="1">Whole animal</tissue>
    </source>
</reference>
<protein>
    <submittedName>
        <fullName evidence="1">Uncharacterized protein</fullName>
    </submittedName>
</protein>
<gene>
    <name evidence="1" type="primary">Necator_chrV.g19374</name>
    <name evidence="1" type="ORF">RB195_014582</name>
</gene>
<comment type="caution">
    <text evidence="1">The sequence shown here is derived from an EMBL/GenBank/DDBJ whole genome shotgun (WGS) entry which is preliminary data.</text>
</comment>
<dbReference type="Proteomes" id="UP001303046">
    <property type="component" value="Unassembled WGS sequence"/>
</dbReference>
<sequence>MNMIPMCELPSASSLSISPHLLLLGLRVVCDTGTGHYLLYALLASHTYHHSERPAKARELSKNDVLAQNEVKDIILLIKITFYVKSCKLFATIFGGRECTSFATFYRYLWLYSSLAKQLQFLLKKAVYECKLEEKARQLIKTSLQMKAE</sequence>
<dbReference type="EMBL" id="JAVFWL010000005">
    <property type="protein sequence ID" value="KAK6756267.1"/>
    <property type="molecule type" value="Genomic_DNA"/>
</dbReference>
<proteinExistence type="predicted"/>
<keyword evidence="2" id="KW-1185">Reference proteome</keyword>